<evidence type="ECO:0000256" key="2">
    <source>
        <dbReference type="ARBA" id="ARBA00023054"/>
    </source>
</evidence>
<dbReference type="SUPFAM" id="SSF111369">
    <property type="entry name" value="HlyD-like secretion proteins"/>
    <property type="match status" value="2"/>
</dbReference>
<evidence type="ECO:0000256" key="4">
    <source>
        <dbReference type="SAM" id="Phobius"/>
    </source>
</evidence>
<reference evidence="6 7" key="1">
    <citation type="submission" date="2024-08" db="EMBL/GenBank/DDBJ databases">
        <title>Pantoea ronii - a newly identified human opportunistic pathogen.</title>
        <authorList>
            <person name="Keidar-Friedman D."/>
            <person name="Sorek N."/>
            <person name="Leshin-Carmel D."/>
            <person name="Tsur A."/>
            <person name="Amsalem M."/>
            <person name="Tolkach D."/>
            <person name="Brosh-Nissimov T."/>
        </authorList>
    </citation>
    <scope>NUCLEOTIDE SEQUENCE [LARGE SCALE GENOMIC DNA]</scope>
    <source>
        <strain evidence="6 7">AA23256</strain>
    </source>
</reference>
<keyword evidence="4" id="KW-0472">Membrane</keyword>
<dbReference type="EMBL" id="JBGFSN010000006">
    <property type="protein sequence ID" value="MFH8135693.1"/>
    <property type="molecule type" value="Genomic_DNA"/>
</dbReference>
<dbReference type="PANTHER" id="PTHR32347:SF23">
    <property type="entry name" value="BLL5650 PROTEIN"/>
    <property type="match status" value="1"/>
</dbReference>
<evidence type="ECO:0000256" key="3">
    <source>
        <dbReference type="SAM" id="Coils"/>
    </source>
</evidence>
<feature type="coiled-coil region" evidence="3">
    <location>
        <begin position="111"/>
        <end position="138"/>
    </location>
</feature>
<accession>A0ABW7PZE8</accession>
<feature type="transmembrane region" description="Helical" evidence="4">
    <location>
        <begin position="6"/>
        <end position="25"/>
    </location>
</feature>
<comment type="caution">
    <text evidence="6">The sequence shown here is derived from an EMBL/GenBank/DDBJ whole genome shotgun (WGS) entry which is preliminary data.</text>
</comment>
<evidence type="ECO:0000313" key="7">
    <source>
        <dbReference type="Proteomes" id="UP001611251"/>
    </source>
</evidence>
<evidence type="ECO:0000313" key="6">
    <source>
        <dbReference type="EMBL" id="MFH8135693.1"/>
    </source>
</evidence>
<feature type="domain" description="YbhG-like alpha-helical hairpin" evidence="5">
    <location>
        <begin position="76"/>
        <end position="206"/>
    </location>
</feature>
<keyword evidence="2 3" id="KW-0175">Coiled coil</keyword>
<name>A0ABW7PZE8_9GAMM</name>
<keyword evidence="4" id="KW-0812">Transmembrane</keyword>
<dbReference type="Gene3D" id="2.40.50.100">
    <property type="match status" value="1"/>
</dbReference>
<keyword evidence="7" id="KW-1185">Reference proteome</keyword>
<dbReference type="RefSeq" id="WP_397216733.1">
    <property type="nucleotide sequence ID" value="NZ_JBGFSN010000006.1"/>
</dbReference>
<gene>
    <name evidence="6" type="ORF">ABU178_16160</name>
</gene>
<dbReference type="Pfam" id="PF25881">
    <property type="entry name" value="HH_YBHG"/>
    <property type="match status" value="1"/>
</dbReference>
<dbReference type="InterPro" id="IPR059052">
    <property type="entry name" value="HH_YbhG-like"/>
</dbReference>
<dbReference type="PANTHER" id="PTHR32347">
    <property type="entry name" value="EFFLUX SYSTEM COMPONENT YKNX-RELATED"/>
    <property type="match status" value="1"/>
</dbReference>
<proteinExistence type="predicted"/>
<dbReference type="Proteomes" id="UP001611251">
    <property type="component" value="Unassembled WGS sequence"/>
</dbReference>
<dbReference type="InterPro" id="IPR050465">
    <property type="entry name" value="UPF0194_transport"/>
</dbReference>
<organism evidence="6 7">
    <name type="scientific">Pantoea osteomyelitidis</name>
    <dbReference type="NCBI Taxonomy" id="3230026"/>
    <lineage>
        <taxon>Bacteria</taxon>
        <taxon>Pseudomonadati</taxon>
        <taxon>Pseudomonadota</taxon>
        <taxon>Gammaproteobacteria</taxon>
        <taxon>Enterobacterales</taxon>
        <taxon>Erwiniaceae</taxon>
        <taxon>Pantoea</taxon>
    </lineage>
</organism>
<evidence type="ECO:0000256" key="1">
    <source>
        <dbReference type="ARBA" id="ARBA00004196"/>
    </source>
</evidence>
<dbReference type="Gene3D" id="2.40.30.170">
    <property type="match status" value="1"/>
</dbReference>
<keyword evidence="4" id="KW-1133">Transmembrane helix</keyword>
<protein>
    <submittedName>
        <fullName evidence="6">HlyD family efflux transporter periplasmic adaptor subunit</fullName>
    </submittedName>
</protein>
<dbReference type="Gene3D" id="1.10.287.470">
    <property type="entry name" value="Helix hairpin bin"/>
    <property type="match status" value="1"/>
</dbReference>
<sequence length="341" mass="37166">MMNKKIIAGAVVVALVIAGAIFWLAGRHDGDKSQLTLHGNVDIRQVSLAFEDSGRISTLTVDEGDQVRVGQVIATLDTRALKIQEQQARAQLDAQKQTVREQQAGARPEELAQSRAQLASAQAQLQKATEDLTRIQHISASTAGKGVSKQELDTARSNLRIAGASVKERQASLTLMEKGVRSEQREASVAQVRATEAQLALMQYHLSQAELRSPVDAVIRARLQEPGDMTGPQKSVYTLALNKPKWVRVWLNEGDLGRVKSGMAAKVFTDSFPDKPVTGKVGFISSVAEFTPKSVQTEDLRTNLVFEVRIVVDDPDNVLRMGQPATVTINTQPENQRDAGN</sequence>
<comment type="subcellular location">
    <subcellularLocation>
        <location evidence="1">Cell envelope</location>
    </subcellularLocation>
</comment>
<evidence type="ECO:0000259" key="5">
    <source>
        <dbReference type="Pfam" id="PF25881"/>
    </source>
</evidence>